<comment type="caution">
    <text evidence="1">The sequence shown here is derived from an EMBL/GenBank/DDBJ whole genome shotgun (WGS) entry which is preliminary data.</text>
</comment>
<dbReference type="Proteomes" id="UP000807306">
    <property type="component" value="Unassembled WGS sequence"/>
</dbReference>
<protein>
    <submittedName>
        <fullName evidence="1">Uncharacterized protein</fullName>
    </submittedName>
</protein>
<proteinExistence type="predicted"/>
<gene>
    <name evidence="1" type="ORF">CPB83DRAFT_840946</name>
</gene>
<reference evidence="1" key="1">
    <citation type="submission" date="2020-11" db="EMBL/GenBank/DDBJ databases">
        <authorList>
            <consortium name="DOE Joint Genome Institute"/>
            <person name="Ahrendt S."/>
            <person name="Riley R."/>
            <person name="Andreopoulos W."/>
            <person name="Labutti K."/>
            <person name="Pangilinan J."/>
            <person name="Ruiz-Duenas F.J."/>
            <person name="Barrasa J.M."/>
            <person name="Sanchez-Garcia M."/>
            <person name="Camarero S."/>
            <person name="Miyauchi S."/>
            <person name="Serrano A."/>
            <person name="Linde D."/>
            <person name="Babiker R."/>
            <person name="Drula E."/>
            <person name="Ayuso-Fernandez I."/>
            <person name="Pacheco R."/>
            <person name="Padilla G."/>
            <person name="Ferreira P."/>
            <person name="Barriuso J."/>
            <person name="Kellner H."/>
            <person name="Castanera R."/>
            <person name="Alfaro M."/>
            <person name="Ramirez L."/>
            <person name="Pisabarro A.G."/>
            <person name="Kuo A."/>
            <person name="Tritt A."/>
            <person name="Lipzen A."/>
            <person name="He G."/>
            <person name="Yan M."/>
            <person name="Ng V."/>
            <person name="Cullen D."/>
            <person name="Martin F."/>
            <person name="Rosso M.-N."/>
            <person name="Henrissat B."/>
            <person name="Hibbett D."/>
            <person name="Martinez A.T."/>
            <person name="Grigoriev I.V."/>
        </authorList>
    </citation>
    <scope>NUCLEOTIDE SEQUENCE</scope>
    <source>
        <strain evidence="1">CBS 506.95</strain>
    </source>
</reference>
<feature type="non-terminal residue" evidence="1">
    <location>
        <position position="1"/>
    </location>
</feature>
<accession>A0A9P6E3J8</accession>
<name>A0A9P6E3J8_9AGAR</name>
<dbReference type="OrthoDB" id="194358at2759"/>
<organism evidence="1 2">
    <name type="scientific">Crepidotus variabilis</name>
    <dbReference type="NCBI Taxonomy" id="179855"/>
    <lineage>
        <taxon>Eukaryota</taxon>
        <taxon>Fungi</taxon>
        <taxon>Dikarya</taxon>
        <taxon>Basidiomycota</taxon>
        <taxon>Agaricomycotina</taxon>
        <taxon>Agaricomycetes</taxon>
        <taxon>Agaricomycetidae</taxon>
        <taxon>Agaricales</taxon>
        <taxon>Agaricineae</taxon>
        <taxon>Crepidotaceae</taxon>
        <taxon>Crepidotus</taxon>
    </lineage>
</organism>
<dbReference type="EMBL" id="MU157984">
    <property type="protein sequence ID" value="KAF9521833.1"/>
    <property type="molecule type" value="Genomic_DNA"/>
</dbReference>
<dbReference type="AlphaFoldDB" id="A0A9P6E3J8"/>
<evidence type="ECO:0000313" key="1">
    <source>
        <dbReference type="EMBL" id="KAF9521833.1"/>
    </source>
</evidence>
<keyword evidence="2" id="KW-1185">Reference proteome</keyword>
<evidence type="ECO:0000313" key="2">
    <source>
        <dbReference type="Proteomes" id="UP000807306"/>
    </source>
</evidence>
<sequence>CIIPETLPHVEKVIRSNNAVFDQQPDGVLEELFLTPLKAITTDDIPKRFLFRRAFKKLFGLSSTILERVTHIPRLVVVDGLDECKSPKMQTHIRAAINDLFGHIPLHRINLDEDQDIRKDLDEYYHNCFSAISCNHPSLRGQEANQTWPSQEQIEALIVKSSTQFIFASTVMNYISHHCGNPLTRLDIVLRIKVRPQKDKPFLELNMLYRIILLTVQEDKREVVFLILSFIYLAGKGDYPSLHLRASPKFLEQFLRLDVGDVPQFLDPLVSILSLPEAPSGPITILYASFFDYLCDSSRSEDLAMKFGRAHKIMALEVLEETEKALWQYSEYLLVNTEDDVSTSNCVLLLDSFLLHVSRACMSLDLILALFALEQSIILMILCHFGSSSINESWLADCRSQINTLLVSKLGGRPASHDSLFHDPNASSEHRRYRYQQEMANLIIQFVTDEIDEDTLTSLIHRLQSGLDCNFTEFSISGKLTNETCRPLLKALIQTLLYTGEMLYRKDIVYLLRDPHRIINRYEVPTGNLKYAQKILEFIREFRHQSSSSKIQVADIDPALIIDLEDIWKDFDVSSFGSFKFLRQPSSDINEAEDR</sequence>